<dbReference type="PANTHER" id="PTHR30006:SF24">
    <property type="entry name" value="SLL0237 PROTEIN"/>
    <property type="match status" value="1"/>
</dbReference>
<evidence type="ECO:0000256" key="1">
    <source>
        <dbReference type="ARBA" id="ARBA00022729"/>
    </source>
</evidence>
<dbReference type="InterPro" id="IPR006059">
    <property type="entry name" value="SBP"/>
</dbReference>
<protein>
    <submittedName>
        <fullName evidence="2">Extracellular solute-binding protein</fullName>
    </submittedName>
</protein>
<keyword evidence="3" id="KW-1185">Reference proteome</keyword>
<dbReference type="AlphaFoldDB" id="A0A6B0T598"/>
<dbReference type="InterPro" id="IPR006311">
    <property type="entry name" value="TAT_signal"/>
</dbReference>
<dbReference type="OrthoDB" id="305188at2157"/>
<organism evidence="2 3">
    <name type="scientific">Halovenus carboxidivorans</name>
    <dbReference type="NCBI Taxonomy" id="2692199"/>
    <lineage>
        <taxon>Archaea</taxon>
        <taxon>Methanobacteriati</taxon>
        <taxon>Methanobacteriota</taxon>
        <taxon>Stenosarchaea group</taxon>
        <taxon>Halobacteria</taxon>
        <taxon>Halobacteriales</taxon>
        <taxon>Haloarculaceae</taxon>
        <taxon>Halovenus</taxon>
    </lineage>
</organism>
<dbReference type="Gene3D" id="3.40.190.10">
    <property type="entry name" value="Periplasmic binding protein-like II"/>
    <property type="match status" value="2"/>
</dbReference>
<sequence>MTNEREHSDSRIGRTNGTRRRQFLASAAAASTAGLAGCFGMLGGDDNGEALEFSISDFRGSGPLVSERPEPGGTSIADLPDLEGELVFYLGGGESGLYLDLIDLFGQIYPDFEYESSRGSSSQLSNQITEEVDAGASPADLFLAVDAGALGNVAQSDAAQSLSSETTDLVPAALQAEGWIGFAGRARAVPYNTNQLSASDIPDTVQDFPGTAALDGSMGWAPTYGAFQSFITAMRLIRGESETRAWLNDMVSAGVEEFNNEFLISNEVANGALNAGFANHYYALRVRSQRQNAPIELAFTSGDAGALINVSGAQIIEGASSPELAENFIRHLLSAEAQEFFATRTFAYPTIPGVDPVGGLPTIDELNPPEIDLAELADTQPTLELLNETGIL</sequence>
<dbReference type="InterPro" id="IPR026045">
    <property type="entry name" value="Ferric-bd"/>
</dbReference>
<evidence type="ECO:0000313" key="2">
    <source>
        <dbReference type="EMBL" id="MXR50492.1"/>
    </source>
</evidence>
<gene>
    <name evidence="2" type="ORF">GRX03_02575</name>
</gene>
<dbReference type="PANTHER" id="PTHR30006">
    <property type="entry name" value="THIAMINE-BINDING PERIPLASMIC PROTEIN-RELATED"/>
    <property type="match status" value="1"/>
</dbReference>
<dbReference type="EMBL" id="WUUT01000001">
    <property type="protein sequence ID" value="MXR50492.1"/>
    <property type="molecule type" value="Genomic_DNA"/>
</dbReference>
<dbReference type="Proteomes" id="UP000466535">
    <property type="component" value="Unassembled WGS sequence"/>
</dbReference>
<dbReference type="SUPFAM" id="SSF53850">
    <property type="entry name" value="Periplasmic binding protein-like II"/>
    <property type="match status" value="1"/>
</dbReference>
<reference evidence="2 3" key="1">
    <citation type="submission" date="2019-12" db="EMBL/GenBank/DDBJ databases">
        <title>Isolation and characterization of three novel carbon monoxide-oxidizing members of Halobacteria from salione crusts and soils.</title>
        <authorList>
            <person name="Myers M.R."/>
            <person name="King G.M."/>
        </authorList>
    </citation>
    <scope>NUCLEOTIDE SEQUENCE [LARGE SCALE GENOMIC DNA]</scope>
    <source>
        <strain evidence="2 3">WSH3</strain>
    </source>
</reference>
<dbReference type="PIRSF" id="PIRSF002825">
    <property type="entry name" value="CfbpA"/>
    <property type="match status" value="1"/>
</dbReference>
<keyword evidence="1" id="KW-0732">Signal</keyword>
<dbReference type="PROSITE" id="PS51318">
    <property type="entry name" value="TAT"/>
    <property type="match status" value="1"/>
</dbReference>
<accession>A0A6B0T598</accession>
<proteinExistence type="predicted"/>
<evidence type="ECO:0000313" key="3">
    <source>
        <dbReference type="Proteomes" id="UP000466535"/>
    </source>
</evidence>
<dbReference type="Pfam" id="PF13416">
    <property type="entry name" value="SBP_bac_8"/>
    <property type="match status" value="1"/>
</dbReference>
<name>A0A6B0T598_9EURY</name>
<comment type="caution">
    <text evidence="2">The sequence shown here is derived from an EMBL/GenBank/DDBJ whole genome shotgun (WGS) entry which is preliminary data.</text>
</comment>
<dbReference type="RefSeq" id="WP_159762617.1">
    <property type="nucleotide sequence ID" value="NZ_WUUT01000001.1"/>
</dbReference>